<reference evidence="2 3" key="1">
    <citation type="journal article" date="2018" name="Microb. Genom.">
        <title>Expanding an expanded genome: long-read sequencing of Trypanosoma cruzi.</title>
        <authorList>
            <person name="Berna L."/>
            <person name="Rodriguez M."/>
            <person name="Chiribao M.L."/>
            <person name="Parodi-Talice A."/>
            <person name="Pita S."/>
            <person name="Rijo G."/>
            <person name="Alvarez-Valin F."/>
            <person name="Robello C."/>
        </authorList>
    </citation>
    <scope>NUCLEOTIDE SEQUENCE [LARGE SCALE GENOMIC DNA]</scope>
    <source>
        <strain evidence="2 3">TCC</strain>
    </source>
</reference>
<evidence type="ECO:0000313" key="3">
    <source>
        <dbReference type="Proteomes" id="UP000246078"/>
    </source>
</evidence>
<dbReference type="VEuPathDB" id="TriTrypDB:TcCL_ESM11386"/>
<evidence type="ECO:0000313" key="2">
    <source>
        <dbReference type="EMBL" id="PWV05416.1"/>
    </source>
</evidence>
<dbReference type="VEuPathDB" id="TriTrypDB:TcCLB.508597.9"/>
<dbReference type="VEuPathDB" id="TriTrypDB:C3747_131g116"/>
<dbReference type="VEuPathDB" id="TriTrypDB:C4B63_371g15"/>
<dbReference type="Pfam" id="PF07999">
    <property type="entry name" value="RHSP"/>
    <property type="match status" value="1"/>
</dbReference>
<name>A0A2V2W9U6_TRYCR</name>
<accession>A0A2V2W9U6</accession>
<gene>
    <name evidence="2" type="ORF">C3747_131g116</name>
</gene>
<dbReference type="EMBL" id="PRFC01000131">
    <property type="protein sequence ID" value="PWV05416.1"/>
    <property type="molecule type" value="Genomic_DNA"/>
</dbReference>
<comment type="caution">
    <text evidence="2">The sequence shown here is derived from an EMBL/GenBank/DDBJ whole genome shotgun (WGS) entry which is preliminary data.</text>
</comment>
<sequence length="222" mass="25684">MWQRREHRPRHFAPCNGWGMIVVSSPEVSNYDGWEEQLKARRIIMNCPEEMVVKAMCAWIKRGVKPDKQAEYWRTVEKHMKKVGPIPRHIFDADEYGKRTKDVMRALEWINIGGQGRYFALGGSKLWYSEDPSHKLVKIVRSRTEKGAEVFLNAPIWADIGFRTADCLAKKLATEDLLLLILRSRGALVSRTLEQFGLRAFMYGEFVSALVKELKELEATRT</sequence>
<dbReference type="NCBIfam" id="TIGR01631">
    <property type="entry name" value="Trypano_RHS"/>
    <property type="match status" value="1"/>
</dbReference>
<evidence type="ECO:0000259" key="1">
    <source>
        <dbReference type="Pfam" id="PF07999"/>
    </source>
</evidence>
<dbReference type="InterPro" id="IPR006518">
    <property type="entry name" value="Trypano_RHS"/>
</dbReference>
<organism evidence="2 3">
    <name type="scientific">Trypanosoma cruzi</name>
    <dbReference type="NCBI Taxonomy" id="5693"/>
    <lineage>
        <taxon>Eukaryota</taxon>
        <taxon>Discoba</taxon>
        <taxon>Euglenozoa</taxon>
        <taxon>Kinetoplastea</taxon>
        <taxon>Metakinetoplastina</taxon>
        <taxon>Trypanosomatida</taxon>
        <taxon>Trypanosomatidae</taxon>
        <taxon>Trypanosoma</taxon>
        <taxon>Schizotrypanum</taxon>
    </lineage>
</organism>
<dbReference type="VEuPathDB" id="TriTrypDB:ECC02_013342"/>
<dbReference type="AlphaFoldDB" id="A0A2V2W9U6"/>
<proteinExistence type="predicted"/>
<dbReference type="Proteomes" id="UP000246078">
    <property type="component" value="Unassembled WGS sequence"/>
</dbReference>
<protein>
    <submittedName>
        <fullName evidence="2">Putative retrotransposon hot spot protein (RHS)</fullName>
    </submittedName>
</protein>
<feature type="domain" description="Retrotransposon hot spot protein,C-terminal" evidence="1">
    <location>
        <begin position="5"/>
        <end position="217"/>
    </location>
</feature>
<dbReference type="InterPro" id="IPR046836">
    <property type="entry name" value="RHS_C"/>
</dbReference>